<dbReference type="PANTHER" id="PTHR13420">
    <property type="entry name" value="UPF0235 PROTEIN C15ORF40"/>
    <property type="match status" value="1"/>
</dbReference>
<dbReference type="GO" id="GO:0005737">
    <property type="term" value="C:cytoplasm"/>
    <property type="evidence" value="ECO:0007669"/>
    <property type="project" value="TreeGrafter"/>
</dbReference>
<dbReference type="Pfam" id="PF02594">
    <property type="entry name" value="DUF167"/>
    <property type="match status" value="1"/>
</dbReference>
<dbReference type="NCBIfam" id="TIGR00251">
    <property type="entry name" value="DUF167 family protein"/>
    <property type="match status" value="1"/>
</dbReference>
<dbReference type="PANTHER" id="PTHR13420:SF7">
    <property type="entry name" value="UPF0235 PROTEIN C15ORF40"/>
    <property type="match status" value="1"/>
</dbReference>
<sequence length="74" mass="8018">VDGFEDGTLRLRVTAPPAEGKANAEVIALLAKTLGLSKSRLEIVRGHNSRDKVVSIETLTEQEVHQRIKVIVSG</sequence>
<accession>A0A382FC10</accession>
<name>A0A382FC10_9ZZZZ</name>
<feature type="non-terminal residue" evidence="2">
    <location>
        <position position="1"/>
    </location>
</feature>
<dbReference type="AlphaFoldDB" id="A0A382FC10"/>
<comment type="similarity">
    <text evidence="1">Belongs to the UPF0235 family.</text>
</comment>
<dbReference type="HAMAP" id="MF_00634">
    <property type="entry name" value="UPF0235"/>
    <property type="match status" value="1"/>
</dbReference>
<dbReference type="EMBL" id="UINC01049190">
    <property type="protein sequence ID" value="SVB60648.1"/>
    <property type="molecule type" value="Genomic_DNA"/>
</dbReference>
<dbReference type="SUPFAM" id="SSF69786">
    <property type="entry name" value="YggU-like"/>
    <property type="match status" value="1"/>
</dbReference>
<reference evidence="2" key="1">
    <citation type="submission" date="2018-05" db="EMBL/GenBank/DDBJ databases">
        <authorList>
            <person name="Lanie J.A."/>
            <person name="Ng W.-L."/>
            <person name="Kazmierczak K.M."/>
            <person name="Andrzejewski T.M."/>
            <person name="Davidsen T.M."/>
            <person name="Wayne K.J."/>
            <person name="Tettelin H."/>
            <person name="Glass J.I."/>
            <person name="Rusch D."/>
            <person name="Podicherti R."/>
            <person name="Tsui H.-C.T."/>
            <person name="Winkler M.E."/>
        </authorList>
    </citation>
    <scope>NUCLEOTIDE SEQUENCE</scope>
</reference>
<dbReference type="SMART" id="SM01152">
    <property type="entry name" value="DUF167"/>
    <property type="match status" value="1"/>
</dbReference>
<organism evidence="2">
    <name type="scientific">marine metagenome</name>
    <dbReference type="NCBI Taxonomy" id="408172"/>
    <lineage>
        <taxon>unclassified sequences</taxon>
        <taxon>metagenomes</taxon>
        <taxon>ecological metagenomes</taxon>
    </lineage>
</organism>
<protein>
    <submittedName>
        <fullName evidence="2">Uncharacterized protein</fullName>
    </submittedName>
</protein>
<dbReference type="InterPro" id="IPR003746">
    <property type="entry name" value="DUF167"/>
</dbReference>
<dbReference type="Gene3D" id="3.30.1200.10">
    <property type="entry name" value="YggU-like"/>
    <property type="match status" value="1"/>
</dbReference>
<evidence type="ECO:0000313" key="2">
    <source>
        <dbReference type="EMBL" id="SVB60648.1"/>
    </source>
</evidence>
<proteinExistence type="inferred from homology"/>
<dbReference type="InterPro" id="IPR036591">
    <property type="entry name" value="YggU-like_sf"/>
</dbReference>
<gene>
    <name evidence="2" type="ORF">METZ01_LOCUS213502</name>
</gene>
<evidence type="ECO:0000256" key="1">
    <source>
        <dbReference type="ARBA" id="ARBA00010364"/>
    </source>
</evidence>